<dbReference type="Proteomes" id="UP001314263">
    <property type="component" value="Unassembled WGS sequence"/>
</dbReference>
<organism evidence="1 2">
    <name type="scientific">Coccomyxa viridis</name>
    <dbReference type="NCBI Taxonomy" id="1274662"/>
    <lineage>
        <taxon>Eukaryota</taxon>
        <taxon>Viridiplantae</taxon>
        <taxon>Chlorophyta</taxon>
        <taxon>core chlorophytes</taxon>
        <taxon>Trebouxiophyceae</taxon>
        <taxon>Trebouxiophyceae incertae sedis</taxon>
        <taxon>Coccomyxaceae</taxon>
        <taxon>Coccomyxa</taxon>
    </lineage>
</organism>
<gene>
    <name evidence="1" type="ORF">CVIRNUC_004994</name>
</gene>
<accession>A0AAV1I391</accession>
<comment type="caution">
    <text evidence="1">The sequence shown here is derived from an EMBL/GenBank/DDBJ whole genome shotgun (WGS) entry which is preliminary data.</text>
</comment>
<name>A0AAV1I391_9CHLO</name>
<evidence type="ECO:0000313" key="2">
    <source>
        <dbReference type="Proteomes" id="UP001314263"/>
    </source>
</evidence>
<sequence>MASRKTDIEVQRLVADEALASQLRTGQQLRLVQVEDSPEVQIYSDQGSLIGVVVDSPIKEQLVTGAAVIRSLRKQQNLLVHVLIRVTYPEFHASRRQAPAEAEEGEEHSTRLKQEQLQLLANSEDIGFQLKDKQFQNIIKQVDASSDSEKALKEALQQPDFRLLCDSFLSAIAPEEQQPPSALQLLPCL</sequence>
<keyword evidence="2" id="KW-1185">Reference proteome</keyword>
<reference evidence="1 2" key="1">
    <citation type="submission" date="2023-10" db="EMBL/GenBank/DDBJ databases">
        <authorList>
            <person name="Maclean D."/>
            <person name="Macfadyen A."/>
        </authorList>
    </citation>
    <scope>NUCLEOTIDE SEQUENCE [LARGE SCALE GENOMIC DNA]</scope>
</reference>
<dbReference type="AlphaFoldDB" id="A0AAV1I391"/>
<protein>
    <submittedName>
        <fullName evidence="1">Uncharacterized protein</fullName>
    </submittedName>
</protein>
<evidence type="ECO:0000313" key="1">
    <source>
        <dbReference type="EMBL" id="CAK0780273.1"/>
    </source>
</evidence>
<dbReference type="EMBL" id="CAUYUE010000006">
    <property type="protein sequence ID" value="CAK0780273.1"/>
    <property type="molecule type" value="Genomic_DNA"/>
</dbReference>
<proteinExistence type="predicted"/>